<dbReference type="GO" id="GO:0005829">
    <property type="term" value="C:cytosol"/>
    <property type="evidence" value="ECO:0007669"/>
    <property type="project" value="TreeGrafter"/>
</dbReference>
<dbReference type="EC" id="5.1.3.13" evidence="3"/>
<reference evidence="10 11" key="1">
    <citation type="submission" date="2015-12" db="EMBL/GenBank/DDBJ databases">
        <title>Nitrous oxide reduction kinetics distinguish bacteria harboring typical versus atypical NosZ.</title>
        <authorList>
            <person name="Yoon S."/>
            <person name="Nissen S."/>
            <person name="Park D."/>
            <person name="Sanford R.A."/>
            <person name="Loeffler F.E."/>
        </authorList>
    </citation>
    <scope>NUCLEOTIDE SEQUENCE [LARGE SCALE GENOMIC DNA]</scope>
    <source>
        <strain evidence="10 11">ATCC BAA-841</strain>
    </source>
</reference>
<comment type="caution">
    <text evidence="10">The sequence shown here is derived from an EMBL/GenBank/DDBJ whole genome shotgun (WGS) entry which is preliminary data.</text>
</comment>
<feature type="active site" description="Proton acceptor" evidence="8">
    <location>
        <position position="59"/>
    </location>
</feature>
<evidence type="ECO:0000256" key="2">
    <source>
        <dbReference type="ARBA" id="ARBA00001997"/>
    </source>
</evidence>
<evidence type="ECO:0000256" key="8">
    <source>
        <dbReference type="PIRSR" id="PIRSR600888-1"/>
    </source>
</evidence>
<dbReference type="SUPFAM" id="SSF51182">
    <property type="entry name" value="RmlC-like cupins"/>
    <property type="match status" value="1"/>
</dbReference>
<name>A0A133XI61_9RHOO</name>
<evidence type="ECO:0000256" key="6">
    <source>
        <dbReference type="ARBA" id="ARBA00031424"/>
    </source>
</evidence>
<comment type="catalytic activity">
    <reaction evidence="1">
        <text>dTDP-4-dehydro-6-deoxy-alpha-D-glucose = dTDP-4-dehydro-beta-L-rhamnose</text>
        <dbReference type="Rhea" id="RHEA:16969"/>
        <dbReference type="ChEBI" id="CHEBI:57649"/>
        <dbReference type="ChEBI" id="CHEBI:62830"/>
        <dbReference type="EC" id="5.1.3.13"/>
    </reaction>
</comment>
<accession>A0A133XI61</accession>
<protein>
    <recommendedName>
        <fullName evidence="4">dTDP-4-dehydrorhamnose 3,5-epimerase</fullName>
        <ecNumber evidence="3">5.1.3.13</ecNumber>
    </recommendedName>
    <alternativeName>
        <fullName evidence="6">Thymidine diphospho-4-keto-rhamnose 3,5-epimerase</fullName>
    </alternativeName>
    <alternativeName>
        <fullName evidence="5">dTDP-4-keto-6-deoxyglucose 3,5-epimerase</fullName>
    </alternativeName>
    <alternativeName>
        <fullName evidence="7">dTDP-6-deoxy-D-xylo-4-hexulose 3,5-epimerase</fullName>
    </alternativeName>
</protein>
<dbReference type="GO" id="GO:0019305">
    <property type="term" value="P:dTDP-rhamnose biosynthetic process"/>
    <property type="evidence" value="ECO:0007669"/>
    <property type="project" value="TreeGrafter"/>
</dbReference>
<keyword evidence="11" id="KW-1185">Reference proteome</keyword>
<evidence type="ECO:0000313" key="11">
    <source>
        <dbReference type="Proteomes" id="UP000070186"/>
    </source>
</evidence>
<evidence type="ECO:0000256" key="7">
    <source>
        <dbReference type="ARBA" id="ARBA00033311"/>
    </source>
</evidence>
<dbReference type="InterPro" id="IPR014710">
    <property type="entry name" value="RmlC-like_jellyroll"/>
</dbReference>
<comment type="function">
    <text evidence="2">Catalyzes the epimerization of the C3' and C5'positions of dTDP-6-deoxy-D-xylo-4-hexulose, forming dTDP-6-deoxy-L-lyxo-4-hexulose.</text>
</comment>
<dbReference type="GO" id="GO:0008830">
    <property type="term" value="F:dTDP-4-dehydrorhamnose 3,5-epimerase activity"/>
    <property type="evidence" value="ECO:0007669"/>
    <property type="project" value="UniProtKB-EC"/>
</dbReference>
<evidence type="ECO:0000256" key="1">
    <source>
        <dbReference type="ARBA" id="ARBA00001298"/>
    </source>
</evidence>
<dbReference type="Pfam" id="PF00908">
    <property type="entry name" value="dTDP_sugar_isom"/>
    <property type="match status" value="1"/>
</dbReference>
<dbReference type="InterPro" id="IPR011051">
    <property type="entry name" value="RmlC_Cupin_sf"/>
</dbReference>
<evidence type="ECO:0000313" key="10">
    <source>
        <dbReference type="EMBL" id="KXB30637.1"/>
    </source>
</evidence>
<dbReference type="Proteomes" id="UP000070186">
    <property type="component" value="Unassembled WGS sequence"/>
</dbReference>
<feature type="active site" description="Proton donor" evidence="8">
    <location>
        <position position="129"/>
    </location>
</feature>
<dbReference type="GO" id="GO:0000271">
    <property type="term" value="P:polysaccharide biosynthetic process"/>
    <property type="evidence" value="ECO:0007669"/>
    <property type="project" value="TreeGrafter"/>
</dbReference>
<dbReference type="STRING" id="281362.AT959_14030"/>
<dbReference type="PANTHER" id="PTHR21047:SF2">
    <property type="entry name" value="THYMIDINE DIPHOSPHO-4-KETO-RHAMNOSE 3,5-EPIMERASE"/>
    <property type="match status" value="1"/>
</dbReference>
<evidence type="ECO:0000256" key="9">
    <source>
        <dbReference type="PIRSR" id="PIRSR600888-3"/>
    </source>
</evidence>
<proteinExistence type="predicted"/>
<dbReference type="PANTHER" id="PTHR21047">
    <property type="entry name" value="DTDP-6-DEOXY-D-GLUCOSE-3,5 EPIMERASE"/>
    <property type="match status" value="1"/>
</dbReference>
<sequence length="182" mass="20057">MHSTALPGCLELSAPHQQDERGSFVKIFHRDAFAALKLPVDFPEVYYSVSQRDVVRGLHFQTPPAQHAKLVYCPQGRVRDAVLDLRAGSPTFGQHFVVELSSEAANMLYIPPGLAHGFRTLSDTAIVVYHVSSQYSPEHDQGIRWNSAGIAWGIEHPILSARDAAHPALADFASPFHYEGEA</sequence>
<evidence type="ECO:0000256" key="3">
    <source>
        <dbReference type="ARBA" id="ARBA00012098"/>
    </source>
</evidence>
<feature type="site" description="Participates in a stacking interaction with the thymidine ring of dTDP-4-oxo-6-deoxyglucose" evidence="9">
    <location>
        <position position="135"/>
    </location>
</feature>
<evidence type="ECO:0000256" key="5">
    <source>
        <dbReference type="ARBA" id="ARBA00029758"/>
    </source>
</evidence>
<dbReference type="AlphaFoldDB" id="A0A133XI61"/>
<dbReference type="Gene3D" id="2.60.120.10">
    <property type="entry name" value="Jelly Rolls"/>
    <property type="match status" value="1"/>
</dbReference>
<dbReference type="EMBL" id="LODL01000021">
    <property type="protein sequence ID" value="KXB30637.1"/>
    <property type="molecule type" value="Genomic_DNA"/>
</dbReference>
<organism evidence="10 11">
    <name type="scientific">Dechloromonas denitrificans</name>
    <dbReference type="NCBI Taxonomy" id="281362"/>
    <lineage>
        <taxon>Bacteria</taxon>
        <taxon>Pseudomonadati</taxon>
        <taxon>Pseudomonadota</taxon>
        <taxon>Betaproteobacteria</taxon>
        <taxon>Rhodocyclales</taxon>
        <taxon>Azonexaceae</taxon>
        <taxon>Dechloromonas</taxon>
    </lineage>
</organism>
<evidence type="ECO:0000256" key="4">
    <source>
        <dbReference type="ARBA" id="ARBA00019595"/>
    </source>
</evidence>
<dbReference type="CDD" id="cd00438">
    <property type="entry name" value="cupin_RmlC"/>
    <property type="match status" value="1"/>
</dbReference>
<dbReference type="InterPro" id="IPR000888">
    <property type="entry name" value="RmlC-like"/>
</dbReference>
<gene>
    <name evidence="10" type="ORF">AT959_14030</name>
</gene>